<accession>A0A9W8CN05</accession>
<name>A0A9W8CN05_9FUNG</name>
<dbReference type="OrthoDB" id="3797628at2759"/>
<reference evidence="1" key="1">
    <citation type="submission" date="2022-07" db="EMBL/GenBank/DDBJ databases">
        <title>Phylogenomic reconstructions and comparative analyses of Kickxellomycotina fungi.</title>
        <authorList>
            <person name="Reynolds N.K."/>
            <person name="Stajich J.E."/>
            <person name="Barry K."/>
            <person name="Grigoriev I.V."/>
            <person name="Crous P."/>
            <person name="Smith M.E."/>
        </authorList>
    </citation>
    <scope>NUCLEOTIDE SEQUENCE</scope>
    <source>
        <strain evidence="1">NBRC 32514</strain>
    </source>
</reference>
<gene>
    <name evidence="1" type="ORF">LPJ53_006161</name>
</gene>
<organism evidence="1 2">
    <name type="scientific">Coemansia erecta</name>
    <dbReference type="NCBI Taxonomy" id="147472"/>
    <lineage>
        <taxon>Eukaryota</taxon>
        <taxon>Fungi</taxon>
        <taxon>Fungi incertae sedis</taxon>
        <taxon>Zoopagomycota</taxon>
        <taxon>Kickxellomycotina</taxon>
        <taxon>Kickxellomycetes</taxon>
        <taxon>Kickxellales</taxon>
        <taxon>Kickxellaceae</taxon>
        <taxon>Coemansia</taxon>
    </lineage>
</organism>
<protein>
    <submittedName>
        <fullName evidence="1">Uncharacterized protein</fullName>
    </submittedName>
</protein>
<sequence>MPLLSKYLHTNEMHFECEMLAARQPYAESLSHGWLGVSVDASLMMARSFRVAFGSQGQLVYLTGSQIVVDNVARHLHAAPGNDGGSAAQSECEVESDVMVTDDHDSSTAGCTSLDGHHQMHLAMVRVQWDHVQIVPSAAGCPSVMFRADTSVASMVRALETQQSEFMSIVEMTAFENERHVLKLAAALFDNLPTEAGQSKISHEQLS</sequence>
<comment type="caution">
    <text evidence="1">The sequence shown here is derived from an EMBL/GenBank/DDBJ whole genome shotgun (WGS) entry which is preliminary data.</text>
</comment>
<dbReference type="Proteomes" id="UP001149813">
    <property type="component" value="Unassembled WGS sequence"/>
</dbReference>
<dbReference type="AlphaFoldDB" id="A0A9W8CN05"/>
<evidence type="ECO:0000313" key="2">
    <source>
        <dbReference type="Proteomes" id="UP001149813"/>
    </source>
</evidence>
<proteinExistence type="predicted"/>
<evidence type="ECO:0000313" key="1">
    <source>
        <dbReference type="EMBL" id="KAJ1718989.1"/>
    </source>
</evidence>
<keyword evidence="2" id="KW-1185">Reference proteome</keyword>
<dbReference type="EMBL" id="JANBOJ010000536">
    <property type="protein sequence ID" value="KAJ1718989.1"/>
    <property type="molecule type" value="Genomic_DNA"/>
</dbReference>